<gene>
    <name evidence="5" type="ORF">J0S82_011462</name>
</gene>
<dbReference type="GO" id="GO:0006974">
    <property type="term" value="P:DNA damage response"/>
    <property type="evidence" value="ECO:0007669"/>
    <property type="project" value="TreeGrafter"/>
</dbReference>
<feature type="region of interest" description="Disordered" evidence="2">
    <location>
        <begin position="828"/>
        <end position="851"/>
    </location>
</feature>
<dbReference type="Pfam" id="PF04802">
    <property type="entry name" value="PP4R3"/>
    <property type="match status" value="1"/>
</dbReference>
<name>A0A8J6AD55_GALPY</name>
<protein>
    <submittedName>
        <fullName evidence="5">Serine/threonine-protein phosphatase 4 regulatory subunit 3B</fullName>
    </submittedName>
</protein>
<accession>A0A8J6AD55</accession>
<dbReference type="AlphaFoldDB" id="A0A8J6AD55"/>
<reference evidence="5" key="1">
    <citation type="journal article" date="2021" name="Evol. Appl.">
        <title>The genome of the Pyrenean desman and the effects of bottlenecks and inbreeding on the genomic landscape of an endangered species.</title>
        <authorList>
            <person name="Escoda L."/>
            <person name="Castresana J."/>
        </authorList>
    </citation>
    <scope>NUCLEOTIDE SEQUENCE</scope>
    <source>
        <strain evidence="5">IBE-C5619</strain>
    </source>
</reference>
<comment type="similarity">
    <text evidence="1">Belongs to the SMEK family.</text>
</comment>
<dbReference type="Proteomes" id="UP000700334">
    <property type="component" value="Unassembled WGS sequence"/>
</dbReference>
<dbReference type="SUPFAM" id="SSF50729">
    <property type="entry name" value="PH domain-like"/>
    <property type="match status" value="1"/>
</dbReference>
<evidence type="ECO:0000259" key="4">
    <source>
        <dbReference type="Pfam" id="PF22972"/>
    </source>
</evidence>
<dbReference type="Pfam" id="PF22972">
    <property type="entry name" value="EVH1_PP4R3"/>
    <property type="match status" value="1"/>
</dbReference>
<evidence type="ECO:0000256" key="1">
    <source>
        <dbReference type="ARBA" id="ARBA00008809"/>
    </source>
</evidence>
<dbReference type="SUPFAM" id="SSF48371">
    <property type="entry name" value="ARM repeat"/>
    <property type="match status" value="1"/>
</dbReference>
<proteinExistence type="inferred from homology"/>
<feature type="domain" description="PP4R3 EVH1-like" evidence="4">
    <location>
        <begin position="75"/>
        <end position="171"/>
    </location>
</feature>
<dbReference type="PANTHER" id="PTHR23318">
    <property type="entry name" value="ATP SYNTHASE GAMMA-RELATED"/>
    <property type="match status" value="1"/>
</dbReference>
<dbReference type="InterPro" id="IPR055236">
    <property type="entry name" value="EVH1_PP4R3"/>
</dbReference>
<dbReference type="PANTHER" id="PTHR23318:SF19">
    <property type="entry name" value="PROTEIN PPP4R3C"/>
    <property type="match status" value="1"/>
</dbReference>
<dbReference type="GO" id="GO:0030289">
    <property type="term" value="C:protein phosphatase 4 complex"/>
    <property type="evidence" value="ECO:0007669"/>
    <property type="project" value="TreeGrafter"/>
</dbReference>
<organism evidence="5 6">
    <name type="scientific">Galemys pyrenaicus</name>
    <name type="common">Iberian desman</name>
    <name type="synonym">Pyrenean desman</name>
    <dbReference type="NCBI Taxonomy" id="202257"/>
    <lineage>
        <taxon>Eukaryota</taxon>
        <taxon>Metazoa</taxon>
        <taxon>Chordata</taxon>
        <taxon>Craniata</taxon>
        <taxon>Vertebrata</taxon>
        <taxon>Euteleostomi</taxon>
        <taxon>Mammalia</taxon>
        <taxon>Eutheria</taxon>
        <taxon>Laurasiatheria</taxon>
        <taxon>Eulipotyphla</taxon>
        <taxon>Talpidae</taxon>
        <taxon>Galemys</taxon>
    </lineage>
</organism>
<dbReference type="InterPro" id="IPR051137">
    <property type="entry name" value="PP4R3-like"/>
</dbReference>
<comment type="caution">
    <text evidence="5">The sequence shown here is derived from an EMBL/GenBank/DDBJ whole genome shotgun (WGS) entry which is preliminary data.</text>
</comment>
<evidence type="ECO:0000313" key="6">
    <source>
        <dbReference type="Proteomes" id="UP000700334"/>
    </source>
</evidence>
<dbReference type="InterPro" id="IPR016024">
    <property type="entry name" value="ARM-type_fold"/>
</dbReference>
<dbReference type="InterPro" id="IPR006887">
    <property type="entry name" value="P4R3-like_central_dom"/>
</dbReference>
<dbReference type="GO" id="GO:0072542">
    <property type="term" value="F:protein phosphatase activator activity"/>
    <property type="evidence" value="ECO:0007669"/>
    <property type="project" value="TreeGrafter"/>
</dbReference>
<dbReference type="EMBL" id="JAGFMF010011664">
    <property type="protein sequence ID" value="KAG8516827.1"/>
    <property type="molecule type" value="Genomic_DNA"/>
</dbReference>
<dbReference type="Gene3D" id="2.30.29.30">
    <property type="entry name" value="Pleckstrin-homology domain (PH domain)/Phosphotyrosine-binding domain (PTB)"/>
    <property type="match status" value="1"/>
</dbReference>
<dbReference type="InterPro" id="IPR011989">
    <property type="entry name" value="ARM-like"/>
</dbReference>
<feature type="domain" description="Serine/threonine-protein phosphatase 4 regulatory subunit 3-like central" evidence="3">
    <location>
        <begin position="214"/>
        <end position="716"/>
    </location>
</feature>
<evidence type="ECO:0000256" key="2">
    <source>
        <dbReference type="SAM" id="MobiDB-lite"/>
    </source>
</evidence>
<evidence type="ECO:0000259" key="3">
    <source>
        <dbReference type="Pfam" id="PF04802"/>
    </source>
</evidence>
<keyword evidence="6" id="KW-1185">Reference proteome</keyword>
<sequence>MDSGENPVDLGTLGSPEDSTDPFLSSIFYCDFPDLPPWSLQPPRPPAQFQRRQLLLSEDMRAAQARVGCATAGRRHLVKVYYLNEEQKWDDLGMGHVSSTYVDRLQGMALLVQSECDGSVILESKINQDTSYQKQQGTLIIWSDAEDHGLALSFQEATSCCEIWEDICRIQGKDPCDEITRDLLEQLEEQRFDQIPEPGIMIELPTCEPSKLQQIADIVTSVLPSPISKERLALILQNENYIRQLLQLFRVCEDLNDVEGLRHLHEIIKGILYLNKLSLFEILFSDECIMDVVGCLEYDPALDQPQKHREFLTHNAKFKEVVPITDCELRQKIHQTYRAQYIYDILLPAPSIFEESFLSTLSTFIFFNKVEIVNMLQEDENFLPEVFAQLSDNSTDDNKRRELMFFCKEFCSFSQTLQPQNKDALFQTLTKLGILPALKIAMQRNDLQVRSAATDIFTYLVEYSPSMIRAFVMEEAQQLESGDLLINVVIEQIVGDADPELGGALHLAELLRSLLDPDNMSLAPNKCERSEFLNFFYKHCMHNFIAPLLTITAEDKCESDDILKFDKNCLNNYQTAQLLTLILELLTFCVQHHTYYIKNYILSKDLLRRVLIVMKSKHTFLTLCAIRLMRRMIGLKDELFNRYIIKGNLFEPVVNAFLSNGTRYNMLNSAVIEMFEYIRVENIKSLVAHIIEKFYETLESIQYVQTFKGLKIKYEQEKDRQSQIRNNLHNILYNKIFRRSAAKVLVKKEEKHFGENAEDDKAAVSPLGSDFQECYDKCIAVTTPEENEDTTGLPKRTSGGLKYTTPFAAGAGNGTGNPHCNRAVALVDYPDDEDEEKEEETPPRKKPHISS</sequence>
<evidence type="ECO:0000313" key="5">
    <source>
        <dbReference type="EMBL" id="KAG8516827.1"/>
    </source>
</evidence>
<dbReference type="OrthoDB" id="27483at2759"/>
<dbReference type="Gene3D" id="1.25.10.10">
    <property type="entry name" value="Leucine-rich Repeat Variant"/>
    <property type="match status" value="1"/>
</dbReference>
<dbReference type="GO" id="GO:0005654">
    <property type="term" value="C:nucleoplasm"/>
    <property type="evidence" value="ECO:0007669"/>
    <property type="project" value="TreeGrafter"/>
</dbReference>
<feature type="compositionally biased region" description="Acidic residues" evidence="2">
    <location>
        <begin position="829"/>
        <end position="839"/>
    </location>
</feature>
<dbReference type="InterPro" id="IPR011993">
    <property type="entry name" value="PH-like_dom_sf"/>
</dbReference>